<dbReference type="HAMAP" id="MF_01966">
    <property type="entry name" value="NADHX_epimerase"/>
    <property type="match status" value="1"/>
</dbReference>
<comment type="catalytic activity">
    <reaction evidence="16 17 19">
        <text>(6S)-NADPHX + ADP = AMP + phosphate + NADPH + H(+)</text>
        <dbReference type="Rhea" id="RHEA:32235"/>
        <dbReference type="ChEBI" id="CHEBI:15378"/>
        <dbReference type="ChEBI" id="CHEBI:43474"/>
        <dbReference type="ChEBI" id="CHEBI:57783"/>
        <dbReference type="ChEBI" id="CHEBI:64076"/>
        <dbReference type="ChEBI" id="CHEBI:456215"/>
        <dbReference type="ChEBI" id="CHEBI:456216"/>
        <dbReference type="EC" id="4.2.1.136"/>
    </reaction>
</comment>
<comment type="catalytic activity">
    <reaction evidence="15 17 19">
        <text>(6S)-NADHX + ADP = AMP + phosphate + NADH + H(+)</text>
        <dbReference type="Rhea" id="RHEA:32223"/>
        <dbReference type="ChEBI" id="CHEBI:15378"/>
        <dbReference type="ChEBI" id="CHEBI:43474"/>
        <dbReference type="ChEBI" id="CHEBI:57945"/>
        <dbReference type="ChEBI" id="CHEBI:64074"/>
        <dbReference type="ChEBI" id="CHEBI:456215"/>
        <dbReference type="ChEBI" id="CHEBI:456216"/>
        <dbReference type="EC" id="4.2.1.136"/>
    </reaction>
</comment>
<evidence type="ECO:0000256" key="18">
    <source>
        <dbReference type="HAMAP-Rule" id="MF_01966"/>
    </source>
</evidence>
<keyword evidence="7 17" id="KW-0067">ATP-binding</keyword>
<dbReference type="EMBL" id="FNSN01000003">
    <property type="protein sequence ID" value="SEB78917.1"/>
    <property type="molecule type" value="Genomic_DNA"/>
</dbReference>
<evidence type="ECO:0000256" key="17">
    <source>
        <dbReference type="HAMAP-Rule" id="MF_01965"/>
    </source>
</evidence>
<feature type="binding site" evidence="17">
    <location>
        <position position="456"/>
    </location>
    <ligand>
        <name>(6S)-NADPHX</name>
        <dbReference type="ChEBI" id="CHEBI:64076"/>
    </ligand>
</feature>
<comment type="similarity">
    <text evidence="17">Belongs to the NnrD/CARKD family.</text>
</comment>
<keyword evidence="12 17" id="KW-0456">Lyase</keyword>
<dbReference type="InterPro" id="IPR000631">
    <property type="entry name" value="CARKD"/>
</dbReference>
<dbReference type="EC" id="5.1.99.6" evidence="19"/>
<dbReference type="EC" id="4.2.1.136" evidence="19"/>
<evidence type="ECO:0000256" key="4">
    <source>
        <dbReference type="ARBA" id="ARBA00009524"/>
    </source>
</evidence>
<evidence type="ECO:0000313" key="22">
    <source>
        <dbReference type="EMBL" id="SEB78917.1"/>
    </source>
</evidence>
<keyword evidence="13" id="KW-0511">Multifunctional enzyme</keyword>
<dbReference type="InterPro" id="IPR004443">
    <property type="entry name" value="YjeF_N_dom"/>
</dbReference>
<evidence type="ECO:0000256" key="19">
    <source>
        <dbReference type="PIRNR" id="PIRNR017184"/>
    </source>
</evidence>
<keyword evidence="23" id="KW-1185">Reference proteome</keyword>
<comment type="caution">
    <text evidence="18">Lacks conserved residue(s) required for the propagation of feature annotation.</text>
</comment>
<dbReference type="GO" id="GO:0110051">
    <property type="term" value="P:metabolite repair"/>
    <property type="evidence" value="ECO:0007669"/>
    <property type="project" value="TreeGrafter"/>
</dbReference>
<dbReference type="InterPro" id="IPR029056">
    <property type="entry name" value="Ribokinase-like"/>
</dbReference>
<evidence type="ECO:0000259" key="20">
    <source>
        <dbReference type="PROSITE" id="PS51383"/>
    </source>
</evidence>
<comment type="cofactor">
    <cofactor evidence="18 19">
        <name>K(+)</name>
        <dbReference type="ChEBI" id="CHEBI:29103"/>
    </cofactor>
    <text evidence="18 19">Binds 1 potassium ion per subunit.</text>
</comment>
<proteinExistence type="inferred from homology"/>
<feature type="domain" description="YjeF C-terminal" evidence="20">
    <location>
        <begin position="249"/>
        <end position="531"/>
    </location>
</feature>
<dbReference type="PROSITE" id="PS01050">
    <property type="entry name" value="YJEF_C_2"/>
    <property type="match status" value="1"/>
</dbReference>
<keyword evidence="22" id="KW-0808">Transferase</keyword>
<dbReference type="PROSITE" id="PS51383">
    <property type="entry name" value="YJEF_C_3"/>
    <property type="match status" value="1"/>
</dbReference>
<feature type="binding site" evidence="17">
    <location>
        <position position="284"/>
    </location>
    <ligand>
        <name>(6S)-NADPHX</name>
        <dbReference type="ChEBI" id="CHEBI:64076"/>
    </ligand>
</feature>
<dbReference type="PROSITE" id="PS51385">
    <property type="entry name" value="YJEF_N"/>
    <property type="match status" value="1"/>
</dbReference>
<dbReference type="AlphaFoldDB" id="A0A1H4M7X8"/>
<name>A0A1H4M7X8_9MICC</name>
<comment type="similarity">
    <text evidence="3 19">In the N-terminal section; belongs to the NnrE/AIBP family.</text>
</comment>
<feature type="binding site" evidence="18">
    <location>
        <position position="63"/>
    </location>
    <ligand>
        <name>K(+)</name>
        <dbReference type="ChEBI" id="CHEBI:29103"/>
    </ligand>
</feature>
<dbReference type="PIRSF" id="PIRSF017184">
    <property type="entry name" value="Nnr"/>
    <property type="match status" value="1"/>
</dbReference>
<evidence type="ECO:0000256" key="13">
    <source>
        <dbReference type="ARBA" id="ARBA00023268"/>
    </source>
</evidence>
<keyword evidence="9 18" id="KW-0630">Potassium</keyword>
<evidence type="ECO:0000259" key="21">
    <source>
        <dbReference type="PROSITE" id="PS51385"/>
    </source>
</evidence>
<dbReference type="GO" id="GO:0052856">
    <property type="term" value="F:NAD(P)HX epimerase activity"/>
    <property type="evidence" value="ECO:0007669"/>
    <property type="project" value="UniProtKB-UniRule"/>
</dbReference>
<dbReference type="Proteomes" id="UP000182652">
    <property type="component" value="Unassembled WGS sequence"/>
</dbReference>
<evidence type="ECO:0000256" key="3">
    <source>
        <dbReference type="ARBA" id="ARBA00006001"/>
    </source>
</evidence>
<feature type="binding site" evidence="17">
    <location>
        <position position="339"/>
    </location>
    <ligand>
        <name>(6S)-NADPHX</name>
        <dbReference type="ChEBI" id="CHEBI:64076"/>
    </ligand>
</feature>
<comment type="function">
    <text evidence="17">Catalyzes the dehydration of the S-form of NAD(P)HX at the expense of ADP, which is converted to AMP. Together with NAD(P)HX epimerase, which catalyzes the epimerization of the S- and R-forms, the enzyme allows the repair of both epimers of NAD(P)HX, a damaged form of NAD(P)H that is a result of enzymatic or heat-dependent hydration.</text>
</comment>
<evidence type="ECO:0000256" key="14">
    <source>
        <dbReference type="ARBA" id="ARBA00025153"/>
    </source>
</evidence>
<dbReference type="GO" id="GO:0016301">
    <property type="term" value="F:kinase activity"/>
    <property type="evidence" value="ECO:0007669"/>
    <property type="project" value="UniProtKB-KW"/>
</dbReference>
<evidence type="ECO:0000256" key="2">
    <source>
        <dbReference type="ARBA" id="ARBA00000909"/>
    </source>
</evidence>
<protein>
    <recommendedName>
        <fullName evidence="19">Bifunctional NAD(P)H-hydrate repair enzyme</fullName>
    </recommendedName>
    <alternativeName>
        <fullName evidence="19">Nicotinamide nucleotide repair protein</fullName>
    </alternativeName>
    <domain>
        <recommendedName>
            <fullName evidence="19">ADP-dependent (S)-NAD(P)H-hydrate dehydratase</fullName>
            <ecNumber evidence="19">4.2.1.136</ecNumber>
        </recommendedName>
        <alternativeName>
            <fullName evidence="19">ADP-dependent NAD(P)HX dehydratase</fullName>
        </alternativeName>
    </domain>
    <domain>
        <recommendedName>
            <fullName evidence="19">NAD(P)H-hydrate epimerase</fullName>
            <ecNumber evidence="19">5.1.99.6</ecNumber>
        </recommendedName>
    </domain>
</protein>
<evidence type="ECO:0000256" key="7">
    <source>
        <dbReference type="ARBA" id="ARBA00022840"/>
    </source>
</evidence>
<dbReference type="GO" id="GO:0005524">
    <property type="term" value="F:ATP binding"/>
    <property type="evidence" value="ECO:0007669"/>
    <property type="project" value="UniProtKB-UniRule"/>
</dbReference>
<dbReference type="SUPFAM" id="SSF64153">
    <property type="entry name" value="YjeF N-terminal domain-like"/>
    <property type="match status" value="1"/>
</dbReference>
<dbReference type="CDD" id="cd01171">
    <property type="entry name" value="YXKO-related"/>
    <property type="match status" value="1"/>
</dbReference>
<organism evidence="22 23">
    <name type="scientific">Arthrobacter woluwensis</name>
    <dbReference type="NCBI Taxonomy" id="156980"/>
    <lineage>
        <taxon>Bacteria</taxon>
        <taxon>Bacillati</taxon>
        <taxon>Actinomycetota</taxon>
        <taxon>Actinomycetes</taxon>
        <taxon>Micrococcales</taxon>
        <taxon>Micrococcaceae</taxon>
        <taxon>Arthrobacter</taxon>
    </lineage>
</organism>
<comment type="similarity">
    <text evidence="18">Belongs to the NnrE/AIBP family.</text>
</comment>
<dbReference type="GO" id="GO:0052855">
    <property type="term" value="F:ADP-dependent NAD(P)H-hydrate dehydratase activity"/>
    <property type="evidence" value="ECO:0007669"/>
    <property type="project" value="UniProtKB-UniRule"/>
</dbReference>
<feature type="binding site" evidence="18">
    <location>
        <begin position="62"/>
        <end position="66"/>
    </location>
    <ligand>
        <name>(6S)-NADPHX</name>
        <dbReference type="ChEBI" id="CHEBI:64076"/>
    </ligand>
</feature>
<dbReference type="InterPro" id="IPR030677">
    <property type="entry name" value="Nnr"/>
</dbReference>
<feature type="binding site" evidence="17">
    <location>
        <position position="455"/>
    </location>
    <ligand>
        <name>AMP</name>
        <dbReference type="ChEBI" id="CHEBI:456215"/>
    </ligand>
</feature>
<evidence type="ECO:0000256" key="11">
    <source>
        <dbReference type="ARBA" id="ARBA00023235"/>
    </source>
</evidence>
<feature type="binding site" evidence="17">
    <location>
        <position position="384"/>
    </location>
    <ligand>
        <name>(6S)-NADPHX</name>
        <dbReference type="ChEBI" id="CHEBI:64076"/>
    </ligand>
</feature>
<feature type="binding site" evidence="18">
    <location>
        <begin position="150"/>
        <end position="156"/>
    </location>
    <ligand>
        <name>(6S)-NADPHX</name>
        <dbReference type="ChEBI" id="CHEBI:64076"/>
    </ligand>
</feature>
<comment type="cofactor">
    <cofactor evidence="17">
        <name>Mg(2+)</name>
        <dbReference type="ChEBI" id="CHEBI:18420"/>
    </cofactor>
</comment>
<dbReference type="RefSeq" id="WP_066211433.1">
    <property type="nucleotide sequence ID" value="NZ_FNSN01000003.1"/>
</dbReference>
<dbReference type="InterPro" id="IPR017953">
    <property type="entry name" value="Carbohydrate_kinase_pred_CS"/>
</dbReference>
<feature type="binding site" evidence="17">
    <location>
        <begin position="426"/>
        <end position="430"/>
    </location>
    <ligand>
        <name>AMP</name>
        <dbReference type="ChEBI" id="CHEBI:456215"/>
    </ligand>
</feature>
<feature type="binding site" evidence="18">
    <location>
        <position position="146"/>
    </location>
    <ligand>
        <name>K(+)</name>
        <dbReference type="ChEBI" id="CHEBI:29103"/>
    </ligand>
</feature>
<evidence type="ECO:0000256" key="5">
    <source>
        <dbReference type="ARBA" id="ARBA00022723"/>
    </source>
</evidence>
<feature type="binding site" evidence="18">
    <location>
        <position position="188"/>
    </location>
    <ligand>
        <name>K(+)</name>
        <dbReference type="ChEBI" id="CHEBI:29103"/>
    </ligand>
</feature>
<dbReference type="GO" id="GO:0046496">
    <property type="term" value="P:nicotinamide nucleotide metabolic process"/>
    <property type="evidence" value="ECO:0007669"/>
    <property type="project" value="UniProtKB-UniRule"/>
</dbReference>
<reference evidence="22 23" key="1">
    <citation type="submission" date="2016-10" db="EMBL/GenBank/DDBJ databases">
        <authorList>
            <person name="de Groot N.N."/>
        </authorList>
    </citation>
    <scope>NUCLEOTIDE SEQUENCE [LARGE SCALE GENOMIC DNA]</scope>
    <source>
        <strain evidence="22 23">DSM 10495</strain>
    </source>
</reference>
<evidence type="ECO:0000256" key="15">
    <source>
        <dbReference type="ARBA" id="ARBA00048238"/>
    </source>
</evidence>
<dbReference type="Gene3D" id="3.40.50.10260">
    <property type="entry name" value="YjeF N-terminal domain"/>
    <property type="match status" value="1"/>
</dbReference>
<comment type="similarity">
    <text evidence="4 19">In the C-terminal section; belongs to the NnrD/CARKD family.</text>
</comment>
<comment type="subunit">
    <text evidence="17">Homotetramer.</text>
</comment>
<keyword evidence="5 18" id="KW-0479">Metal-binding</keyword>
<dbReference type="Pfam" id="PF03853">
    <property type="entry name" value="YjeF_N"/>
    <property type="match status" value="1"/>
</dbReference>
<dbReference type="PANTHER" id="PTHR12592:SF0">
    <property type="entry name" value="ATP-DEPENDENT (S)-NAD(P)H-HYDRATE DEHYDRATASE"/>
    <property type="match status" value="1"/>
</dbReference>
<evidence type="ECO:0000256" key="10">
    <source>
        <dbReference type="ARBA" id="ARBA00023027"/>
    </source>
</evidence>
<feature type="binding site" evidence="18">
    <location>
        <position position="185"/>
    </location>
    <ligand>
        <name>(6S)-NADPHX</name>
        <dbReference type="ChEBI" id="CHEBI:64076"/>
    </ligand>
</feature>
<dbReference type="GO" id="GO:0046872">
    <property type="term" value="F:metal ion binding"/>
    <property type="evidence" value="ECO:0007669"/>
    <property type="project" value="UniProtKB-UniRule"/>
</dbReference>
<feature type="domain" description="YjeF N-terminal" evidence="21">
    <location>
        <begin position="10"/>
        <end position="242"/>
    </location>
</feature>
<evidence type="ECO:0000256" key="16">
    <source>
        <dbReference type="ARBA" id="ARBA00049209"/>
    </source>
</evidence>
<evidence type="ECO:0000256" key="8">
    <source>
        <dbReference type="ARBA" id="ARBA00022857"/>
    </source>
</evidence>
<comment type="function">
    <text evidence="14 19">Bifunctional enzyme that catalyzes the epimerization of the S- and R-forms of NAD(P)HX and the dehydration of the S-form of NAD(P)HX at the expense of ADP, which is converted to AMP. This allows the repair of both epimers of NAD(P)HX, a damaged form of NAD(P)H that is a result of enzymatic or heat-dependent hydration.</text>
</comment>
<evidence type="ECO:0000256" key="12">
    <source>
        <dbReference type="ARBA" id="ARBA00023239"/>
    </source>
</evidence>
<evidence type="ECO:0000256" key="6">
    <source>
        <dbReference type="ARBA" id="ARBA00022741"/>
    </source>
</evidence>
<comment type="catalytic activity">
    <reaction evidence="2 18 19">
        <text>(6R)-NADPHX = (6S)-NADPHX</text>
        <dbReference type="Rhea" id="RHEA:32227"/>
        <dbReference type="ChEBI" id="CHEBI:64076"/>
        <dbReference type="ChEBI" id="CHEBI:64077"/>
        <dbReference type="EC" id="5.1.99.6"/>
    </reaction>
</comment>
<accession>A0A1H4M7X8</accession>
<evidence type="ECO:0000256" key="9">
    <source>
        <dbReference type="ARBA" id="ARBA00022958"/>
    </source>
</evidence>
<keyword evidence="11 18" id="KW-0413">Isomerase</keyword>
<comment type="function">
    <text evidence="18">Catalyzes the epimerization of the S- and R-forms of NAD(P)HX, a damaged form of NAD(P)H that is a result of enzymatic or heat-dependent hydration. This is a prerequisite for the S-specific NAD(P)H-hydrate dehydratase to allow the repair of both epimers of NAD(P)HX.</text>
</comment>
<keyword evidence="6 17" id="KW-0547">Nucleotide-binding</keyword>
<dbReference type="NCBIfam" id="TIGR00196">
    <property type="entry name" value="yjeF_cterm"/>
    <property type="match status" value="1"/>
</dbReference>
<dbReference type="PANTHER" id="PTHR12592">
    <property type="entry name" value="ATP-DEPENDENT (S)-NAD(P)H-HYDRATE DEHYDRATASE FAMILY MEMBER"/>
    <property type="match status" value="1"/>
</dbReference>
<dbReference type="HAMAP" id="MF_01965">
    <property type="entry name" value="NADHX_dehydratase"/>
    <property type="match status" value="1"/>
</dbReference>
<dbReference type="Pfam" id="PF01256">
    <property type="entry name" value="Carb_kinase"/>
    <property type="match status" value="1"/>
</dbReference>
<gene>
    <name evidence="17" type="primary">nnrD</name>
    <name evidence="18" type="synonym">nnrE</name>
    <name evidence="22" type="ORF">SAMN04489745_1252</name>
</gene>
<dbReference type="InterPro" id="IPR036652">
    <property type="entry name" value="YjeF_N_dom_sf"/>
</dbReference>
<evidence type="ECO:0000313" key="23">
    <source>
        <dbReference type="Proteomes" id="UP000182652"/>
    </source>
</evidence>
<comment type="catalytic activity">
    <reaction evidence="1 18 19">
        <text>(6R)-NADHX = (6S)-NADHX</text>
        <dbReference type="Rhea" id="RHEA:32215"/>
        <dbReference type="ChEBI" id="CHEBI:64074"/>
        <dbReference type="ChEBI" id="CHEBI:64075"/>
        <dbReference type="EC" id="5.1.99.6"/>
    </reaction>
</comment>
<keyword evidence="10 17" id="KW-0520">NAD</keyword>
<dbReference type="STRING" id="156980.SAMN04489745_1252"/>
<keyword evidence="8 17" id="KW-0521">NADP</keyword>
<sequence>MIGAHSADQVRAAERPALDAGMGAELMRRASYGLALTITRELRARRGRVYGARVTGLIGKGNNGGDGLWALAFLARRGVAVTAVLVDTTAHAEGLAALLAAGGRAVRLAPDGSVPGGSTDDGAARLPLCTLTEARDECVRADVLIDAILGTGARGGLRGAAAGLVELLLRERSEGRGLPHVVACDIPSGVDPTTGEVTGPVLPVESTVTFAAAKTGLFLPPGAASAGRVEVIPIGVEDRLGEPVVRRMGAEDVSRLLPRPAAEGHKYTRGVLGVVAGSEEYPGAALLACAGALSAGAGMVRYFGPPSVAALINAALPEVVCHTGPELQGRVQAWVLGSGVSGEEQLDRCRQALSLGQPAVVDAGALDLVGERAVDRPELILTPHAGELARLLTRLGTECDRAEVEATAGASLREAVRLTGTTILLKGPHTLCHEPGGILFSQADGTPWLATAGSGDVLAGVLGALLAQGGVAPSSVGEMGDAGHWAATAALAAAVHGRAGRIASGEADGGRGHPISARDIAHAVRFVWDAP</sequence>
<keyword evidence="22" id="KW-0418">Kinase</keyword>
<dbReference type="SMR" id="A0A1H4M7X8"/>
<dbReference type="Gene3D" id="3.40.1190.20">
    <property type="match status" value="1"/>
</dbReference>
<dbReference type="SUPFAM" id="SSF53613">
    <property type="entry name" value="Ribokinase-like"/>
    <property type="match status" value="1"/>
</dbReference>
<evidence type="ECO:0000256" key="1">
    <source>
        <dbReference type="ARBA" id="ARBA00000013"/>
    </source>
</evidence>